<evidence type="ECO:0000313" key="2">
    <source>
        <dbReference type="Proteomes" id="UP000092993"/>
    </source>
</evidence>
<dbReference type="Proteomes" id="UP000092993">
    <property type="component" value="Unassembled WGS sequence"/>
</dbReference>
<keyword evidence="2" id="KW-1185">Reference proteome</keyword>
<gene>
    <name evidence="1" type="ORF">A0H81_08866</name>
</gene>
<dbReference type="EMBL" id="LUGG01000011">
    <property type="protein sequence ID" value="OBZ71333.1"/>
    <property type="molecule type" value="Genomic_DNA"/>
</dbReference>
<protein>
    <submittedName>
        <fullName evidence="1">Uncharacterized protein</fullName>
    </submittedName>
</protein>
<accession>A0A1C7M2Z6</accession>
<reference evidence="1 2" key="1">
    <citation type="submission" date="2016-03" db="EMBL/GenBank/DDBJ databases">
        <title>Whole genome sequencing of Grifola frondosa 9006-11.</title>
        <authorList>
            <person name="Min B."/>
            <person name="Park H."/>
            <person name="Kim J.-G."/>
            <person name="Cho H."/>
            <person name="Oh Y.-L."/>
            <person name="Kong W.-S."/>
            <person name="Choi I.-G."/>
        </authorList>
    </citation>
    <scope>NUCLEOTIDE SEQUENCE [LARGE SCALE GENOMIC DNA]</scope>
    <source>
        <strain evidence="1 2">9006-11</strain>
    </source>
</reference>
<sequence length="66" mass="7608">MAEAIPSKIDYFLRPDAEEDVKSAHNNRLTASLPFKGSVTRIALRSFGDWWGSEGHIWNYLWKLTI</sequence>
<proteinExistence type="predicted"/>
<organism evidence="1 2">
    <name type="scientific">Grifola frondosa</name>
    <name type="common">Maitake</name>
    <name type="synonym">Polyporus frondosus</name>
    <dbReference type="NCBI Taxonomy" id="5627"/>
    <lineage>
        <taxon>Eukaryota</taxon>
        <taxon>Fungi</taxon>
        <taxon>Dikarya</taxon>
        <taxon>Basidiomycota</taxon>
        <taxon>Agaricomycotina</taxon>
        <taxon>Agaricomycetes</taxon>
        <taxon>Polyporales</taxon>
        <taxon>Grifolaceae</taxon>
        <taxon>Grifola</taxon>
    </lineage>
</organism>
<dbReference type="AlphaFoldDB" id="A0A1C7M2Z6"/>
<evidence type="ECO:0000313" key="1">
    <source>
        <dbReference type="EMBL" id="OBZ71333.1"/>
    </source>
</evidence>
<name>A0A1C7M2Z6_GRIFR</name>
<comment type="caution">
    <text evidence="1">The sequence shown here is derived from an EMBL/GenBank/DDBJ whole genome shotgun (WGS) entry which is preliminary data.</text>
</comment>